<protein>
    <submittedName>
        <fullName evidence="1">Uncharacterized protein</fullName>
    </submittedName>
</protein>
<organism evidence="1 2">
    <name type="scientific">Coleophoma cylindrospora</name>
    <dbReference type="NCBI Taxonomy" id="1849047"/>
    <lineage>
        <taxon>Eukaryota</taxon>
        <taxon>Fungi</taxon>
        <taxon>Dikarya</taxon>
        <taxon>Ascomycota</taxon>
        <taxon>Pezizomycotina</taxon>
        <taxon>Leotiomycetes</taxon>
        <taxon>Helotiales</taxon>
        <taxon>Dermateaceae</taxon>
        <taxon>Coleophoma</taxon>
    </lineage>
</organism>
<dbReference type="Pfam" id="PF13826">
    <property type="entry name" value="Monooxy_af470-like"/>
    <property type="match status" value="1"/>
</dbReference>
<dbReference type="InterPro" id="IPR011008">
    <property type="entry name" value="Dimeric_a/b-barrel"/>
</dbReference>
<keyword evidence="2" id="KW-1185">Reference proteome</keyword>
<dbReference type="SUPFAM" id="SSF54909">
    <property type="entry name" value="Dimeric alpha+beta barrel"/>
    <property type="match status" value="1"/>
</dbReference>
<dbReference type="InterPro" id="IPR025444">
    <property type="entry name" value="Monooxy_af470"/>
</dbReference>
<dbReference type="Proteomes" id="UP000256645">
    <property type="component" value="Unassembled WGS sequence"/>
</dbReference>
<dbReference type="AlphaFoldDB" id="A0A3D8Q8M0"/>
<dbReference type="EMBL" id="PDLM01000018">
    <property type="protein sequence ID" value="RDW58020.1"/>
    <property type="molecule type" value="Genomic_DNA"/>
</dbReference>
<gene>
    <name evidence="1" type="ORF">BP6252_13431</name>
</gene>
<evidence type="ECO:0000313" key="2">
    <source>
        <dbReference type="Proteomes" id="UP000256645"/>
    </source>
</evidence>
<name>A0A3D8Q8M0_9HELO</name>
<evidence type="ECO:0000313" key="1">
    <source>
        <dbReference type="EMBL" id="RDW58020.1"/>
    </source>
</evidence>
<proteinExistence type="predicted"/>
<reference evidence="1 2" key="1">
    <citation type="journal article" date="2018" name="IMA Fungus">
        <title>IMA Genome-F 9: Draft genome sequence of Annulohypoxylon stygium, Aspergillus mulundensis, Berkeleyomyces basicola (syn. Thielaviopsis basicola), Ceratocystis smalleyi, two Cercospora beticola strains, Coleophoma cylindrospora, Fusarium fracticaudum, Phialophora cf. hyalina, and Morchella septimelata.</title>
        <authorList>
            <person name="Wingfield B.D."/>
            <person name="Bills G.F."/>
            <person name="Dong Y."/>
            <person name="Huang W."/>
            <person name="Nel W.J."/>
            <person name="Swalarsk-Parry B.S."/>
            <person name="Vaghefi N."/>
            <person name="Wilken P.M."/>
            <person name="An Z."/>
            <person name="de Beer Z.W."/>
            <person name="De Vos L."/>
            <person name="Chen L."/>
            <person name="Duong T.A."/>
            <person name="Gao Y."/>
            <person name="Hammerbacher A."/>
            <person name="Kikkert J.R."/>
            <person name="Li Y."/>
            <person name="Li H."/>
            <person name="Li K."/>
            <person name="Li Q."/>
            <person name="Liu X."/>
            <person name="Ma X."/>
            <person name="Naidoo K."/>
            <person name="Pethybridge S.J."/>
            <person name="Sun J."/>
            <person name="Steenkamp E.T."/>
            <person name="van der Nest M.A."/>
            <person name="van Wyk S."/>
            <person name="Wingfield M.J."/>
            <person name="Xiong C."/>
            <person name="Yue Q."/>
            <person name="Zhang X."/>
        </authorList>
    </citation>
    <scope>NUCLEOTIDE SEQUENCE [LARGE SCALE GENOMIC DNA]</scope>
    <source>
        <strain evidence="1 2">BP6252</strain>
    </source>
</reference>
<comment type="caution">
    <text evidence="1">The sequence shown here is derived from an EMBL/GenBank/DDBJ whole genome shotgun (WGS) entry which is preliminary data.</text>
</comment>
<dbReference type="OrthoDB" id="3202396at2759"/>
<sequence length="298" mass="33226">MGSESLPPKPACSIVKGFNHQKTSAFLGTCILDRQLIRQNFDISTWLLMGATLQTAIFLLPIRPVFALAPAVLVLAYRFVRTVLMCVGMLQNPYMKDLVPGEHTARYPPSPGTGKEGGNEDVCLIILPARSNHPLGMLAPGFRELGVHFRNMIFDLDEKAPENGFLGGSAFQNTSDRDSSCEVMNLMYFRSHEHLQAFAHSAVHRQGWDWWTKNRKDFGHIGISHEVYSVPAGRWETIYMNYHPAGFGATNHLVTDKDGEKRWAGSLVDASKGRFRTAPGRMGLPAATGKENEKYYEV</sequence>
<dbReference type="STRING" id="1849047.A0A3D8Q8M0"/>
<accession>A0A3D8Q8M0</accession>